<dbReference type="InterPro" id="IPR036375">
    <property type="entry name" value="Hemopexin-like_dom_sf"/>
</dbReference>
<dbReference type="EMBL" id="CABVHK010000018">
    <property type="protein sequence ID" value="VVN30306.1"/>
    <property type="molecule type" value="Genomic_DNA"/>
</dbReference>
<dbReference type="Proteomes" id="UP000326953">
    <property type="component" value="Unassembled WGS sequence"/>
</dbReference>
<proteinExistence type="predicted"/>
<dbReference type="RefSeq" id="WP_150713138.1">
    <property type="nucleotide sequence ID" value="NZ_CABVHK010000018.1"/>
</dbReference>
<dbReference type="OrthoDB" id="1956004at2"/>
<gene>
    <name evidence="1" type="ORF">PS662_04845</name>
</gene>
<reference evidence="1 2" key="1">
    <citation type="submission" date="2019-09" db="EMBL/GenBank/DDBJ databases">
        <authorList>
            <person name="Chandra G."/>
            <person name="Truman W A."/>
        </authorList>
    </citation>
    <scope>NUCLEOTIDE SEQUENCE [LARGE SCALE GENOMIC DNA]</scope>
    <source>
        <strain evidence="1">PS662</strain>
    </source>
</reference>
<dbReference type="Gene3D" id="2.110.10.10">
    <property type="entry name" value="Hemopexin-like domain"/>
    <property type="match status" value="1"/>
</dbReference>
<evidence type="ECO:0000313" key="1">
    <source>
        <dbReference type="EMBL" id="VVN30306.1"/>
    </source>
</evidence>
<organism evidence="1 2">
    <name type="scientific">Pseudomonas fluorescens</name>
    <dbReference type="NCBI Taxonomy" id="294"/>
    <lineage>
        <taxon>Bacteria</taxon>
        <taxon>Pseudomonadati</taxon>
        <taxon>Pseudomonadota</taxon>
        <taxon>Gammaproteobacteria</taxon>
        <taxon>Pseudomonadales</taxon>
        <taxon>Pseudomonadaceae</taxon>
        <taxon>Pseudomonas</taxon>
    </lineage>
</organism>
<sequence length="244" mass="28858">MPALKNFVAVDWRAGKDKIYFFFKDINKYSRFDLAVGAVEPGYPKNINASNWHDFHSHAKDLRFGFTTTAFHSKIDGSHTESALELDVLWLFYYVDDTPTVCRYDQDLDKVLSVQRVKDSKWHQLLPYFDRIVAGTWWYPRGHPNAFRFFLNDGNFLNLELIYEGVYKFPKINHVPITDKYYPGLERYKNRIIGAVQNDHPTFNRYYYIFLTNNECIRYNIGDNRIETGPVKINDETWPGLLRD</sequence>
<protein>
    <submittedName>
        <fullName evidence="1">Uncharacterized protein</fullName>
    </submittedName>
</protein>
<accession>A0A5E6WNL4</accession>
<name>A0A5E6WNL4_PSEFL</name>
<dbReference type="AlphaFoldDB" id="A0A5E6WNL4"/>
<evidence type="ECO:0000313" key="2">
    <source>
        <dbReference type="Proteomes" id="UP000326953"/>
    </source>
</evidence>